<evidence type="ECO:0000259" key="2">
    <source>
        <dbReference type="Pfam" id="PF09331"/>
    </source>
</evidence>
<gene>
    <name evidence="3" type="ORF">AT9943_LOCUS20290</name>
</gene>
<organism evidence="3 4">
    <name type="scientific">Arabidopsis thaliana</name>
    <name type="common">Mouse-ear cress</name>
    <dbReference type="NCBI Taxonomy" id="3702"/>
    <lineage>
        <taxon>Eukaryota</taxon>
        <taxon>Viridiplantae</taxon>
        <taxon>Streptophyta</taxon>
        <taxon>Embryophyta</taxon>
        <taxon>Tracheophyta</taxon>
        <taxon>Spermatophyta</taxon>
        <taxon>Magnoliopsida</taxon>
        <taxon>eudicotyledons</taxon>
        <taxon>Gunneridae</taxon>
        <taxon>Pentapetalae</taxon>
        <taxon>rosids</taxon>
        <taxon>malvids</taxon>
        <taxon>Brassicales</taxon>
        <taxon>Brassicaceae</taxon>
        <taxon>Camelineae</taxon>
        <taxon>Arabidopsis</taxon>
    </lineage>
</organism>
<dbReference type="EMBL" id="LR881470">
    <property type="protein sequence ID" value="CAD5332910.1"/>
    <property type="molecule type" value="Genomic_DNA"/>
</dbReference>
<dbReference type="Pfam" id="PF09331">
    <property type="entry name" value="DUF1985"/>
    <property type="match status" value="1"/>
</dbReference>
<dbReference type="AlphaFoldDB" id="A0A7G2FEQ6"/>
<evidence type="ECO:0000313" key="3">
    <source>
        <dbReference type="EMBL" id="CAD5332910.1"/>
    </source>
</evidence>
<accession>A0A7G2FEQ6</accession>
<dbReference type="Proteomes" id="UP000516314">
    <property type="component" value="Chromosome 5"/>
</dbReference>
<name>A0A7G2FEQ6_ARATH</name>
<protein>
    <submittedName>
        <fullName evidence="3">(thale cress) hypothetical protein</fullName>
    </submittedName>
</protein>
<dbReference type="PANTHER" id="PTHR48449">
    <property type="entry name" value="DUF1985 DOMAIN-CONTAINING PROTEIN"/>
    <property type="match status" value="1"/>
</dbReference>
<dbReference type="PANTHER" id="PTHR48449:SF2">
    <property type="entry name" value="UBIQUITIN-LIKE PROTEASE FAMILY PROFILE DOMAIN-CONTAINING PROTEIN"/>
    <property type="match status" value="1"/>
</dbReference>
<proteinExistence type="predicted"/>
<feature type="region of interest" description="Disordered" evidence="1">
    <location>
        <begin position="423"/>
        <end position="449"/>
    </location>
</feature>
<evidence type="ECO:0000256" key="1">
    <source>
        <dbReference type="SAM" id="MobiDB-lite"/>
    </source>
</evidence>
<reference evidence="3 4" key="1">
    <citation type="submission" date="2020-09" db="EMBL/GenBank/DDBJ databases">
        <authorList>
            <person name="Ashkenazy H."/>
        </authorList>
    </citation>
    <scope>NUCLEOTIDE SEQUENCE [LARGE SCALE GENOMIC DNA]</scope>
    <source>
        <strain evidence="4">cv. Cdm-0</strain>
    </source>
</reference>
<dbReference type="InterPro" id="IPR015410">
    <property type="entry name" value="DUF1985"/>
</dbReference>
<sequence>MANPLLPQRLFLEGFEPNGERVQCYSELPFIDEIANSLDAEDMEFLRNSQFDSLWLRKNEIWVVFAGSLICFSVSEFQRMTGLNCNKPPKTKARKSKRKLLPGKYWYSLFDRADVSVEWVVSRLKKRLVPDKEIRLRYAMLALIDGVLCPTSDKPKISPIHADMSENIENFINHPWGTTSFQLTLKSIKAKGPDKLKRKSVTVHGFPHALQLLLLHYVPTNVVSILSGEVNGDPLDSASWVENNDDANVDHMIHLIGKRHKFTAPMFGGGLLPDSIPDDKHDNNDVCSTYDSLDEQYVDMKNKQSENRMLKAIAESEGRLTQLIMKDFSAPKQAASNMPSDVCGHVGSSKNVVGDGYSALHLDHVLDSVLPEINVAAVELPKPTLRRPGKKPRRSSRTATIAPPKVRAVKPSLETIVENAQTETVTGDGKNNPPCHDGVSSPTHVEGANVGNNDASNIHHQKFAQRFSSIPARNSPWLKTHIVTNIEENLRDTVDPRELNNTEENMPATVDPREEVKMLTNFQQPLQISPKKPTQQSSRTVTWGYDVGQLTKIRKISCIKGDINFGRELTLTSAEVRDIVDLKTILCKYYPKFSKTKDKGTYGFDDDIPESTPSGFERIYIPFLCNKQHWLKTALSPIAEMLQFLFRIASKQDGKKKGSLQLFGIYREKEIPEACFVRHSRVMAAHLIESHATSGITACKLVKLVDVFSAAKKYIVAAYELANGPV</sequence>
<feature type="domain" description="DUF1985" evidence="2">
    <location>
        <begin position="57"/>
        <end position="187"/>
    </location>
</feature>
<evidence type="ECO:0000313" key="4">
    <source>
        <dbReference type="Proteomes" id="UP000516314"/>
    </source>
</evidence>